<sequence length="281" mass="30446">MASTVNNVLVFGGSRNIGYYSALRFLRQGASVNFMLRSTSVFDDSASHAELQTYIKSGKAKLLKGDALVNTDVKSAYEAASACSPVDLVLFTVGGIPEFSLTKGFVLNPPDLVSKCFLNVICSIPTDSPNLKCIFISSSGLTKKSHRAAVPGLFKPLYSHFLAGPHRDKIGMERVLAYCTGWSWEAEDGEATDVLGTDWRERTGLPAPGSLENVLVIRPALLTDGECVAETDTKGKAPYRIALDADLKGYTISRKDVSHLVAVAATEKWNEYKNKIVGIVY</sequence>
<gene>
    <name evidence="1" type="ORF">CYLTODRAFT_398392</name>
</gene>
<proteinExistence type="predicted"/>
<dbReference type="OrthoDB" id="63935at2759"/>
<protein>
    <recommendedName>
        <fullName evidence="3">NAD(P)-binding domain-containing protein</fullName>
    </recommendedName>
</protein>
<evidence type="ECO:0000313" key="2">
    <source>
        <dbReference type="Proteomes" id="UP000054007"/>
    </source>
</evidence>
<dbReference type="InterPro" id="IPR036291">
    <property type="entry name" value="NAD(P)-bd_dom_sf"/>
</dbReference>
<keyword evidence="2" id="KW-1185">Reference proteome</keyword>
<organism evidence="1 2">
    <name type="scientific">Cylindrobasidium torrendii FP15055 ss-10</name>
    <dbReference type="NCBI Taxonomy" id="1314674"/>
    <lineage>
        <taxon>Eukaryota</taxon>
        <taxon>Fungi</taxon>
        <taxon>Dikarya</taxon>
        <taxon>Basidiomycota</taxon>
        <taxon>Agaricomycotina</taxon>
        <taxon>Agaricomycetes</taxon>
        <taxon>Agaricomycetidae</taxon>
        <taxon>Agaricales</taxon>
        <taxon>Marasmiineae</taxon>
        <taxon>Physalacriaceae</taxon>
        <taxon>Cylindrobasidium</taxon>
    </lineage>
</organism>
<name>A0A0D7B8U7_9AGAR</name>
<dbReference type="EMBL" id="KN880547">
    <property type="protein sequence ID" value="KIY66660.1"/>
    <property type="molecule type" value="Genomic_DNA"/>
</dbReference>
<evidence type="ECO:0008006" key="3">
    <source>
        <dbReference type="Google" id="ProtNLM"/>
    </source>
</evidence>
<accession>A0A0D7B8U7</accession>
<dbReference type="AlphaFoldDB" id="A0A0D7B8U7"/>
<dbReference type="SUPFAM" id="SSF51735">
    <property type="entry name" value="NAD(P)-binding Rossmann-fold domains"/>
    <property type="match status" value="1"/>
</dbReference>
<evidence type="ECO:0000313" key="1">
    <source>
        <dbReference type="EMBL" id="KIY66660.1"/>
    </source>
</evidence>
<reference evidence="1 2" key="1">
    <citation type="journal article" date="2015" name="Fungal Genet. Biol.">
        <title>Evolution of novel wood decay mechanisms in Agaricales revealed by the genome sequences of Fistulina hepatica and Cylindrobasidium torrendii.</title>
        <authorList>
            <person name="Floudas D."/>
            <person name="Held B.W."/>
            <person name="Riley R."/>
            <person name="Nagy L.G."/>
            <person name="Koehler G."/>
            <person name="Ransdell A.S."/>
            <person name="Younus H."/>
            <person name="Chow J."/>
            <person name="Chiniquy J."/>
            <person name="Lipzen A."/>
            <person name="Tritt A."/>
            <person name="Sun H."/>
            <person name="Haridas S."/>
            <person name="LaButti K."/>
            <person name="Ohm R.A."/>
            <person name="Kues U."/>
            <person name="Blanchette R.A."/>
            <person name="Grigoriev I.V."/>
            <person name="Minto R.E."/>
            <person name="Hibbett D.S."/>
        </authorList>
    </citation>
    <scope>NUCLEOTIDE SEQUENCE [LARGE SCALE GENOMIC DNA]</scope>
    <source>
        <strain evidence="1 2">FP15055 ss-10</strain>
    </source>
</reference>
<dbReference type="Proteomes" id="UP000054007">
    <property type="component" value="Unassembled WGS sequence"/>
</dbReference>
<dbReference type="Gene3D" id="3.40.50.720">
    <property type="entry name" value="NAD(P)-binding Rossmann-like Domain"/>
    <property type="match status" value="1"/>
</dbReference>